<protein>
    <submittedName>
        <fullName evidence="2">Uncharacterized protein</fullName>
    </submittedName>
</protein>
<feature type="region of interest" description="Disordered" evidence="1">
    <location>
        <begin position="26"/>
        <end position="45"/>
    </location>
</feature>
<reference evidence="2" key="1">
    <citation type="journal article" date="2021" name="Proc. Natl. Acad. Sci. U.S.A.">
        <title>A Catalog of Tens of Thousands of Viruses from Human Metagenomes Reveals Hidden Associations with Chronic Diseases.</title>
        <authorList>
            <person name="Tisza M.J."/>
            <person name="Buck C.B."/>
        </authorList>
    </citation>
    <scope>NUCLEOTIDE SEQUENCE</scope>
    <source>
        <strain evidence="2">CtZro7</strain>
    </source>
</reference>
<evidence type="ECO:0000313" key="2">
    <source>
        <dbReference type="EMBL" id="DAE09149.1"/>
    </source>
</evidence>
<dbReference type="EMBL" id="BK015483">
    <property type="protein sequence ID" value="DAE09149.1"/>
    <property type="molecule type" value="Genomic_DNA"/>
</dbReference>
<organism evidence="2">
    <name type="scientific">Siphoviridae sp. ctZro7</name>
    <dbReference type="NCBI Taxonomy" id="2825561"/>
    <lineage>
        <taxon>Viruses</taxon>
        <taxon>Duplodnaviria</taxon>
        <taxon>Heunggongvirae</taxon>
        <taxon>Uroviricota</taxon>
        <taxon>Caudoviricetes</taxon>
    </lineage>
</organism>
<accession>A0A8S5PRM3</accession>
<evidence type="ECO:0000256" key="1">
    <source>
        <dbReference type="SAM" id="MobiDB-lite"/>
    </source>
</evidence>
<name>A0A8S5PRM3_9CAUD</name>
<proteinExistence type="predicted"/>
<sequence>MRVGYSLNRLQRGGCSELYAKGHTKLRQSSSLSAVRKQGAPQRYR</sequence>